<protein>
    <submittedName>
        <fullName evidence="1">Uncharacterized protein</fullName>
    </submittedName>
</protein>
<dbReference type="EMBL" id="GGEC01089053">
    <property type="protein sequence ID" value="MBX69537.1"/>
    <property type="molecule type" value="Transcribed_RNA"/>
</dbReference>
<proteinExistence type="predicted"/>
<accession>A0A2P2QRC8</accession>
<organism evidence="1">
    <name type="scientific">Rhizophora mucronata</name>
    <name type="common">Asiatic mangrove</name>
    <dbReference type="NCBI Taxonomy" id="61149"/>
    <lineage>
        <taxon>Eukaryota</taxon>
        <taxon>Viridiplantae</taxon>
        <taxon>Streptophyta</taxon>
        <taxon>Embryophyta</taxon>
        <taxon>Tracheophyta</taxon>
        <taxon>Spermatophyta</taxon>
        <taxon>Magnoliopsida</taxon>
        <taxon>eudicotyledons</taxon>
        <taxon>Gunneridae</taxon>
        <taxon>Pentapetalae</taxon>
        <taxon>rosids</taxon>
        <taxon>fabids</taxon>
        <taxon>Malpighiales</taxon>
        <taxon>Rhizophoraceae</taxon>
        <taxon>Rhizophora</taxon>
    </lineage>
</organism>
<dbReference type="AlphaFoldDB" id="A0A2P2QRC8"/>
<evidence type="ECO:0000313" key="1">
    <source>
        <dbReference type="EMBL" id="MBX69537.1"/>
    </source>
</evidence>
<sequence>MHSRTFNLQIKVYSICAKMKILALLLKNFMLI</sequence>
<name>A0A2P2QRC8_RHIMU</name>
<reference evidence="1" key="1">
    <citation type="submission" date="2018-02" db="EMBL/GenBank/DDBJ databases">
        <title>Rhizophora mucronata_Transcriptome.</title>
        <authorList>
            <person name="Meera S.P."/>
            <person name="Sreeshan A."/>
            <person name="Augustine A."/>
        </authorList>
    </citation>
    <scope>NUCLEOTIDE SEQUENCE</scope>
    <source>
        <tissue evidence="1">Leaf</tissue>
    </source>
</reference>